<sequence length="124" mass="14174">MSDFKRRSHHSMAVLSIIKLTFIHVRFVNLFSGCVRNYTAFLAFARNTTIISGQIDSQAVVATIRATVSPCINFVLVNGDITVLSHKISPPMKTLHWFDGKIKKLNERLILTMIKQSKWIAFYF</sequence>
<dbReference type="EMBL" id="JAROCD010000003">
    <property type="protein sequence ID" value="MDN4600732.1"/>
    <property type="molecule type" value="Genomic_DNA"/>
</dbReference>
<evidence type="ECO:0000313" key="1">
    <source>
        <dbReference type="EMBL" id="MDN4600732.1"/>
    </source>
</evidence>
<dbReference type="Proteomes" id="UP001174205">
    <property type="component" value="Unassembled WGS sequence"/>
</dbReference>
<protein>
    <submittedName>
        <fullName evidence="1">Uncharacterized protein</fullName>
    </submittedName>
</protein>
<keyword evidence="2" id="KW-1185">Reference proteome</keyword>
<name>A0ABT8J6L7_9BACL</name>
<comment type="caution">
    <text evidence="1">The sequence shown here is derived from an EMBL/GenBank/DDBJ whole genome shotgun (WGS) entry which is preliminary data.</text>
</comment>
<organism evidence="1 2">
    <name type="scientific">Paenibacillus vandeheii</name>
    <dbReference type="NCBI Taxonomy" id="3035917"/>
    <lineage>
        <taxon>Bacteria</taxon>
        <taxon>Bacillati</taxon>
        <taxon>Bacillota</taxon>
        <taxon>Bacilli</taxon>
        <taxon>Bacillales</taxon>
        <taxon>Paenibacillaceae</taxon>
        <taxon>Paenibacillus</taxon>
    </lineage>
</organism>
<gene>
    <name evidence="1" type="ORF">P5G61_05805</name>
</gene>
<dbReference type="RefSeq" id="WP_301245360.1">
    <property type="nucleotide sequence ID" value="NZ_JAROCD010000003.1"/>
</dbReference>
<accession>A0ABT8J6L7</accession>
<evidence type="ECO:0000313" key="2">
    <source>
        <dbReference type="Proteomes" id="UP001174205"/>
    </source>
</evidence>
<reference evidence="1" key="1">
    <citation type="submission" date="2023-03" db="EMBL/GenBank/DDBJ databases">
        <title>MT1 and MT2 Draft Genomes of Novel Species.</title>
        <authorList>
            <person name="Venkateswaran K."/>
        </authorList>
    </citation>
    <scope>NUCLEOTIDE SEQUENCE</scope>
    <source>
        <strain evidence="1">F6_3S_P_1C</strain>
    </source>
</reference>
<proteinExistence type="predicted"/>